<organism evidence="1 2">
    <name type="scientific">Vicugna pacos</name>
    <name type="common">Alpaca</name>
    <name type="synonym">Lama pacos</name>
    <dbReference type="NCBI Taxonomy" id="30538"/>
    <lineage>
        <taxon>Eukaryota</taxon>
        <taxon>Metazoa</taxon>
        <taxon>Chordata</taxon>
        <taxon>Craniata</taxon>
        <taxon>Vertebrata</taxon>
        <taxon>Euteleostomi</taxon>
        <taxon>Mammalia</taxon>
        <taxon>Eutheria</taxon>
        <taxon>Laurasiatheria</taxon>
        <taxon>Artiodactyla</taxon>
        <taxon>Tylopoda</taxon>
        <taxon>Camelidae</taxon>
        <taxon>Vicugna</taxon>
    </lineage>
</organism>
<accession>A0ABM5CC43</accession>
<keyword evidence="1" id="KW-1185">Reference proteome</keyword>
<dbReference type="Proteomes" id="UP001652581">
    <property type="component" value="Chromosome 26"/>
</dbReference>
<evidence type="ECO:0000313" key="2">
    <source>
        <dbReference type="RefSeq" id="XP_072806219.1"/>
    </source>
</evidence>
<name>A0ABM5CC43_VICPA</name>
<protein>
    <submittedName>
        <fullName evidence="2">Uncharacterized protein</fullName>
    </submittedName>
</protein>
<dbReference type="GeneID" id="140689400"/>
<dbReference type="RefSeq" id="XP_072806219.1">
    <property type="nucleotide sequence ID" value="XM_072950118.1"/>
</dbReference>
<evidence type="ECO:0000313" key="1">
    <source>
        <dbReference type="Proteomes" id="UP001652581"/>
    </source>
</evidence>
<proteinExistence type="predicted"/>
<gene>
    <name evidence="2" type="primary">LOC140689400</name>
</gene>
<reference evidence="2" key="1">
    <citation type="submission" date="2025-08" db="UniProtKB">
        <authorList>
            <consortium name="RefSeq"/>
        </authorList>
    </citation>
    <scope>IDENTIFICATION</scope>
</reference>
<sequence>MGAARAAVPHNAPRLEWCGPARGSRDGGGAACSEPRWRFSRCFTRVSRGGVSSWEDAGLRSSHLRLSERGRHLRCGAARAAGGGQKTAENQPILLLDRRAVVAPGAASSRSRPSCCPHARWPCTPGSWTSGCSWTTSPPRSCLCVWESKRGFILKAESLENRLFCQFQAEGNIDFQKVQSWGGSGSGGSFQPITAILLSSCTLALHARQLDVRLQLDYVSASQAQCSWSCCSLSFPSTVPATRWWYSEQRRRVRVLTWLSFPVFPSPHSFRKSHDRPRNRETRCRGKEYCLCVWESKRGFILKAESLENRLFCQFQAEGNIDFQKVQSWGGSGSGGSFQPITAILLSSCTLALHARQLDVRLQLDYVSASQAQCSWSCCSLSFPSTVPATRWWYSEQRQRVRVLTWLSFPVFPSPHSFRKSHDRPRNRETRCRGKEYCLCVWESKRGFILKAESLENRLFCQFQAEGNIDFQKVQSWGGSGSGGSFQPITAILLSSCTLALHARQLDVRLQLDYVSASQAQCSWSCCSLSFPSTVPATRWWYSEQRQRVRVLTWLSFPVFPSPHSFRKSHDRPRNRETRCRGKEYCLCVWESKRGFILKAESLENRLFCQFQAEGNIDFQKVQSWGGSGSGGSFQPITAILLSSCTLALHARQLDVRLQLDYVSASQVRGAPLLPWGPARGSLGRGFGWGLLARRHSRVSGTVGVKEAGARDRAGPGVCRPRSVRAQECGDTGEGRPRSVQGQM</sequence>